<protein>
    <recommendedName>
        <fullName evidence="10">Protein-export membrane protein SecG</fullName>
    </recommendedName>
</protein>
<proteinExistence type="inferred from homology"/>
<keyword evidence="8 10" id="KW-0811">Translocation</keyword>
<dbReference type="GO" id="GO:0015450">
    <property type="term" value="F:protein-transporting ATPase activity"/>
    <property type="evidence" value="ECO:0007669"/>
    <property type="project" value="UniProtKB-UniRule"/>
</dbReference>
<dbReference type="GO" id="GO:0065002">
    <property type="term" value="P:intracellular protein transmembrane transport"/>
    <property type="evidence" value="ECO:0007669"/>
    <property type="project" value="TreeGrafter"/>
</dbReference>
<keyword evidence="6 10" id="KW-0653">Protein transport</keyword>
<sequence>MYIALTILILLVSLFLILVVVVQNSKGGGLAAGFASSNQIMGVRKTTDFLEKATWWSAGIITVLTIVSTHFLHSGSGEDNQNALQQSLEKKVKTEMPAAVPNFGGDAATTAPAQPAGETPQQEGQAE</sequence>
<name>A0A2U1F7C4_9PORP</name>
<keyword evidence="13" id="KW-1185">Reference proteome</keyword>
<dbReference type="GO" id="GO:0005886">
    <property type="term" value="C:plasma membrane"/>
    <property type="evidence" value="ECO:0007669"/>
    <property type="project" value="UniProtKB-SubCell"/>
</dbReference>
<dbReference type="RefSeq" id="WP_116679815.1">
    <property type="nucleotide sequence ID" value="NZ_JBGXZY010000051.1"/>
</dbReference>
<keyword evidence="9 10" id="KW-0472">Membrane</keyword>
<evidence type="ECO:0000256" key="6">
    <source>
        <dbReference type="ARBA" id="ARBA00022927"/>
    </source>
</evidence>
<keyword evidence="5 10" id="KW-0812">Transmembrane</keyword>
<dbReference type="EMBL" id="QEKY01000015">
    <property type="protein sequence ID" value="PVZ08083.1"/>
    <property type="molecule type" value="Genomic_DNA"/>
</dbReference>
<evidence type="ECO:0000256" key="10">
    <source>
        <dbReference type="RuleBase" id="RU365087"/>
    </source>
</evidence>
<evidence type="ECO:0000256" key="9">
    <source>
        <dbReference type="ARBA" id="ARBA00023136"/>
    </source>
</evidence>
<comment type="caution">
    <text evidence="12">The sequence shown here is derived from an EMBL/GenBank/DDBJ whole genome shotgun (WGS) entry which is preliminary data.</text>
</comment>
<evidence type="ECO:0000313" key="13">
    <source>
        <dbReference type="Proteomes" id="UP000245462"/>
    </source>
</evidence>
<evidence type="ECO:0000256" key="7">
    <source>
        <dbReference type="ARBA" id="ARBA00022989"/>
    </source>
</evidence>
<dbReference type="Pfam" id="PF03840">
    <property type="entry name" value="SecG"/>
    <property type="match status" value="1"/>
</dbReference>
<evidence type="ECO:0000256" key="2">
    <source>
        <dbReference type="ARBA" id="ARBA00008445"/>
    </source>
</evidence>
<evidence type="ECO:0000256" key="3">
    <source>
        <dbReference type="ARBA" id="ARBA00022448"/>
    </source>
</evidence>
<accession>A0A2U1F7C4</accession>
<comment type="similarity">
    <text evidence="2 10">Belongs to the SecG family.</text>
</comment>
<dbReference type="AlphaFoldDB" id="A0A2U1F7C4"/>
<dbReference type="GO" id="GO:0043952">
    <property type="term" value="P:protein transport by the Sec complex"/>
    <property type="evidence" value="ECO:0007669"/>
    <property type="project" value="TreeGrafter"/>
</dbReference>
<dbReference type="Proteomes" id="UP000245462">
    <property type="component" value="Unassembled WGS sequence"/>
</dbReference>
<dbReference type="OrthoDB" id="1122493at2"/>
<comment type="function">
    <text evidence="10">Involved in protein export. Participates in an early event of protein translocation.</text>
</comment>
<dbReference type="GeneID" id="94551278"/>
<dbReference type="NCBIfam" id="TIGR00810">
    <property type="entry name" value="secG"/>
    <property type="match status" value="1"/>
</dbReference>
<keyword evidence="4 10" id="KW-1003">Cell membrane</keyword>
<dbReference type="InterPro" id="IPR004692">
    <property type="entry name" value="SecG"/>
</dbReference>
<keyword evidence="3 10" id="KW-0813">Transport</keyword>
<evidence type="ECO:0000256" key="4">
    <source>
        <dbReference type="ARBA" id="ARBA00022475"/>
    </source>
</evidence>
<dbReference type="PANTHER" id="PTHR34182">
    <property type="entry name" value="PROTEIN-EXPORT MEMBRANE PROTEIN SECG"/>
    <property type="match status" value="1"/>
</dbReference>
<feature type="transmembrane region" description="Helical" evidence="10">
    <location>
        <begin position="55"/>
        <end position="72"/>
    </location>
</feature>
<evidence type="ECO:0000256" key="11">
    <source>
        <dbReference type="SAM" id="MobiDB-lite"/>
    </source>
</evidence>
<gene>
    <name evidence="12" type="ORF">C7382_11516</name>
</gene>
<comment type="caution">
    <text evidence="10">Lacks conserved residue(s) required for the propagation of feature annotation.</text>
</comment>
<organism evidence="12 13">
    <name type="scientific">Porphyromonas loveana</name>
    <dbReference type="NCBI Taxonomy" id="1884669"/>
    <lineage>
        <taxon>Bacteria</taxon>
        <taxon>Pseudomonadati</taxon>
        <taxon>Bacteroidota</taxon>
        <taxon>Bacteroidia</taxon>
        <taxon>Bacteroidales</taxon>
        <taxon>Porphyromonadaceae</taxon>
        <taxon>Porphyromonas</taxon>
    </lineage>
</organism>
<reference evidence="12 13" key="1">
    <citation type="submission" date="2018-04" db="EMBL/GenBank/DDBJ databases">
        <title>Genomic Encyclopedia of Type Strains, Phase IV (KMG-IV): sequencing the most valuable type-strain genomes for metagenomic binning, comparative biology and taxonomic classification.</title>
        <authorList>
            <person name="Goeker M."/>
        </authorList>
    </citation>
    <scope>NUCLEOTIDE SEQUENCE [LARGE SCALE GENOMIC DNA]</scope>
    <source>
        <strain evidence="12 13">DSM 28520</strain>
    </source>
</reference>
<evidence type="ECO:0000256" key="1">
    <source>
        <dbReference type="ARBA" id="ARBA00004651"/>
    </source>
</evidence>
<keyword evidence="7 10" id="KW-1133">Transmembrane helix</keyword>
<dbReference type="PANTHER" id="PTHR34182:SF1">
    <property type="entry name" value="PROTEIN-EXPORT MEMBRANE PROTEIN SECG"/>
    <property type="match status" value="1"/>
</dbReference>
<evidence type="ECO:0000313" key="12">
    <source>
        <dbReference type="EMBL" id="PVZ08083.1"/>
    </source>
</evidence>
<dbReference type="GO" id="GO:0009306">
    <property type="term" value="P:protein secretion"/>
    <property type="evidence" value="ECO:0007669"/>
    <property type="project" value="UniProtKB-UniRule"/>
</dbReference>
<evidence type="ECO:0000256" key="5">
    <source>
        <dbReference type="ARBA" id="ARBA00022692"/>
    </source>
</evidence>
<comment type="subcellular location">
    <subcellularLocation>
        <location evidence="1 10">Cell membrane</location>
        <topology evidence="1 10">Multi-pass membrane protein</topology>
    </subcellularLocation>
</comment>
<evidence type="ECO:0000256" key="8">
    <source>
        <dbReference type="ARBA" id="ARBA00023010"/>
    </source>
</evidence>
<feature type="region of interest" description="Disordered" evidence="11">
    <location>
        <begin position="99"/>
        <end position="127"/>
    </location>
</feature>